<protein>
    <submittedName>
        <fullName evidence="1">Uncharacterized protein</fullName>
    </submittedName>
</protein>
<sequence>MNTEMDAWHTRIDRIRNKSTPVVDKMREARLNWFRYVKRKCANTPTKRCEIMTIVDIRKVDVIRRSFGRCD</sequence>
<dbReference type="Proteomes" id="UP000824120">
    <property type="component" value="Chromosome 4"/>
</dbReference>
<gene>
    <name evidence="1" type="ORF">H5410_020226</name>
</gene>
<keyword evidence="2" id="KW-1185">Reference proteome</keyword>
<evidence type="ECO:0000313" key="2">
    <source>
        <dbReference type="Proteomes" id="UP000824120"/>
    </source>
</evidence>
<comment type="caution">
    <text evidence="1">The sequence shown here is derived from an EMBL/GenBank/DDBJ whole genome shotgun (WGS) entry which is preliminary data.</text>
</comment>
<accession>A0A9J5Z7U6</accession>
<name>A0A9J5Z7U6_SOLCO</name>
<dbReference type="AlphaFoldDB" id="A0A9J5Z7U6"/>
<organism evidence="1 2">
    <name type="scientific">Solanum commersonii</name>
    <name type="common">Commerson's wild potato</name>
    <name type="synonym">Commerson's nightshade</name>
    <dbReference type="NCBI Taxonomy" id="4109"/>
    <lineage>
        <taxon>Eukaryota</taxon>
        <taxon>Viridiplantae</taxon>
        <taxon>Streptophyta</taxon>
        <taxon>Embryophyta</taxon>
        <taxon>Tracheophyta</taxon>
        <taxon>Spermatophyta</taxon>
        <taxon>Magnoliopsida</taxon>
        <taxon>eudicotyledons</taxon>
        <taxon>Gunneridae</taxon>
        <taxon>Pentapetalae</taxon>
        <taxon>asterids</taxon>
        <taxon>lamiids</taxon>
        <taxon>Solanales</taxon>
        <taxon>Solanaceae</taxon>
        <taxon>Solanoideae</taxon>
        <taxon>Solaneae</taxon>
        <taxon>Solanum</taxon>
    </lineage>
</organism>
<dbReference type="OrthoDB" id="1283502at2759"/>
<reference evidence="1 2" key="1">
    <citation type="submission" date="2020-09" db="EMBL/GenBank/DDBJ databases">
        <title>De no assembly of potato wild relative species, Solanum commersonii.</title>
        <authorList>
            <person name="Cho K."/>
        </authorList>
    </citation>
    <scope>NUCLEOTIDE SEQUENCE [LARGE SCALE GENOMIC DNA]</scope>
    <source>
        <strain evidence="1">LZ3.2</strain>
        <tissue evidence="1">Leaf</tissue>
    </source>
</reference>
<proteinExistence type="predicted"/>
<dbReference type="EMBL" id="JACXVP010000004">
    <property type="protein sequence ID" value="KAG5608945.1"/>
    <property type="molecule type" value="Genomic_DNA"/>
</dbReference>
<evidence type="ECO:0000313" key="1">
    <source>
        <dbReference type="EMBL" id="KAG5608945.1"/>
    </source>
</evidence>